<dbReference type="OrthoDB" id="3177103at2"/>
<organism evidence="2 3">
    <name type="scientific">Microbacterium hatanonis</name>
    <dbReference type="NCBI Taxonomy" id="404366"/>
    <lineage>
        <taxon>Bacteria</taxon>
        <taxon>Bacillati</taxon>
        <taxon>Actinomycetota</taxon>
        <taxon>Actinomycetes</taxon>
        <taxon>Micrococcales</taxon>
        <taxon>Microbacteriaceae</taxon>
        <taxon>Microbacterium</taxon>
    </lineage>
</organism>
<evidence type="ECO:0000313" key="2">
    <source>
        <dbReference type="EMBL" id="TXK13609.1"/>
    </source>
</evidence>
<dbReference type="Pfam" id="PF00535">
    <property type="entry name" value="Glycos_transf_2"/>
    <property type="match status" value="1"/>
</dbReference>
<reference evidence="2 3" key="1">
    <citation type="submission" date="2019-08" db="EMBL/GenBank/DDBJ databases">
        <authorList>
            <person name="Dong K."/>
        </authorList>
    </citation>
    <scope>NUCLEOTIDE SEQUENCE [LARGE SCALE GENOMIC DNA]</scope>
    <source>
        <strain evidence="2 3">JCM14558</strain>
    </source>
</reference>
<dbReference type="EMBL" id="VRSV01000001">
    <property type="protein sequence ID" value="TXK13609.1"/>
    <property type="molecule type" value="Genomic_DNA"/>
</dbReference>
<keyword evidence="3" id="KW-1185">Reference proteome</keyword>
<gene>
    <name evidence="2" type="ORF">FVP77_09580</name>
</gene>
<dbReference type="InterPro" id="IPR029044">
    <property type="entry name" value="Nucleotide-diphossugar_trans"/>
</dbReference>
<keyword evidence="2" id="KW-0808">Transferase</keyword>
<dbReference type="RefSeq" id="WP_147894254.1">
    <property type="nucleotide sequence ID" value="NZ_BAAANR010000001.1"/>
</dbReference>
<dbReference type="GO" id="GO:0016740">
    <property type="term" value="F:transferase activity"/>
    <property type="evidence" value="ECO:0007669"/>
    <property type="project" value="UniProtKB-KW"/>
</dbReference>
<evidence type="ECO:0000259" key="1">
    <source>
        <dbReference type="Pfam" id="PF00535"/>
    </source>
</evidence>
<sequence length="301" mass="33718">MSDDPVVVDIMLPFWGPPELLFEAVRSVLDQSDPGWRLTVIDDAYPSESVPQFFADLDDERVRYLRNDSNVGIMENFRRCAELASAEYTTILGSDDRLLPDYVRLLRTFVARFPDVDIFAPAVVVIDENGDPHRPLADRVKGLLTPPPAAGPVRLEGEALVASLVRGNWLYWPSLAIRTARLKQIPFRLDLPIILDLAFILDVAFDGGAVMYMNGEPSFEYRRHESSLSQTAISDGVRFRDEARFHREVSLRARTRGWRRAARWAALRPSSRLHSAAALPGAVRSRDSAASSAAARNVFGR</sequence>
<evidence type="ECO:0000313" key="3">
    <source>
        <dbReference type="Proteomes" id="UP000321034"/>
    </source>
</evidence>
<dbReference type="SUPFAM" id="SSF53448">
    <property type="entry name" value="Nucleotide-diphospho-sugar transferases"/>
    <property type="match status" value="1"/>
</dbReference>
<protein>
    <submittedName>
        <fullName evidence="2">Glycosyltransferase</fullName>
    </submittedName>
</protein>
<name>A0A5C8I5N4_9MICO</name>
<accession>A0A5C8I5N4</accession>
<dbReference type="Proteomes" id="UP000321034">
    <property type="component" value="Unassembled WGS sequence"/>
</dbReference>
<comment type="caution">
    <text evidence="2">The sequence shown here is derived from an EMBL/GenBank/DDBJ whole genome shotgun (WGS) entry which is preliminary data.</text>
</comment>
<dbReference type="Gene3D" id="3.90.550.10">
    <property type="entry name" value="Spore Coat Polysaccharide Biosynthesis Protein SpsA, Chain A"/>
    <property type="match status" value="1"/>
</dbReference>
<feature type="domain" description="Glycosyltransferase 2-like" evidence="1">
    <location>
        <begin position="11"/>
        <end position="133"/>
    </location>
</feature>
<proteinExistence type="predicted"/>
<dbReference type="AlphaFoldDB" id="A0A5C8I5N4"/>
<dbReference type="InterPro" id="IPR001173">
    <property type="entry name" value="Glyco_trans_2-like"/>
</dbReference>